<keyword evidence="3" id="KW-1185">Reference proteome</keyword>
<keyword evidence="1" id="KW-0472">Membrane</keyword>
<dbReference type="RefSeq" id="WP_175517567.1">
    <property type="nucleotide sequence ID" value="NZ_FOQD01000012.1"/>
</dbReference>
<accession>A0A1I3KW96</accession>
<feature type="transmembrane region" description="Helical" evidence="1">
    <location>
        <begin position="89"/>
        <end position="109"/>
    </location>
</feature>
<sequence>MKPNKPANAYAKARHSATALLKDTLHLADLQFQLFSVDAAEFWKRAKVGIVCGVGASVITLGSVILLMFSLSEFLESSFELSQEFAKAIVASITLLVGGGVLAVCFRQLTKAGSALKRSQTELQENLIWLRSVLSHDEEQ</sequence>
<protein>
    <submittedName>
        <fullName evidence="2">Putative Holin-X, holin superfamily III</fullName>
    </submittedName>
</protein>
<dbReference type="InterPro" id="IPR009937">
    <property type="entry name" value="Phage_holin_3_6"/>
</dbReference>
<keyword evidence="1" id="KW-0812">Transmembrane</keyword>
<reference evidence="3" key="1">
    <citation type="submission" date="2016-10" db="EMBL/GenBank/DDBJ databases">
        <authorList>
            <person name="Varghese N."/>
            <person name="Submissions S."/>
        </authorList>
    </citation>
    <scope>NUCLEOTIDE SEQUENCE [LARGE SCALE GENOMIC DNA]</scope>
    <source>
        <strain evidence="3">DSM 26348</strain>
    </source>
</reference>
<evidence type="ECO:0000313" key="3">
    <source>
        <dbReference type="Proteomes" id="UP000199518"/>
    </source>
</evidence>
<keyword evidence="1" id="KW-1133">Transmembrane helix</keyword>
<dbReference type="AlphaFoldDB" id="A0A1I3KW96"/>
<feature type="transmembrane region" description="Helical" evidence="1">
    <location>
        <begin position="48"/>
        <end position="69"/>
    </location>
</feature>
<gene>
    <name evidence="2" type="ORF">SAMN05421753_11263</name>
</gene>
<organism evidence="2 3">
    <name type="scientific">Planctomicrobium piriforme</name>
    <dbReference type="NCBI Taxonomy" id="1576369"/>
    <lineage>
        <taxon>Bacteria</taxon>
        <taxon>Pseudomonadati</taxon>
        <taxon>Planctomycetota</taxon>
        <taxon>Planctomycetia</taxon>
        <taxon>Planctomycetales</taxon>
        <taxon>Planctomycetaceae</taxon>
        <taxon>Planctomicrobium</taxon>
    </lineage>
</organism>
<proteinExistence type="predicted"/>
<dbReference type="EMBL" id="FOQD01000012">
    <property type="protein sequence ID" value="SFI76763.1"/>
    <property type="molecule type" value="Genomic_DNA"/>
</dbReference>
<dbReference type="Pfam" id="PF07332">
    <property type="entry name" value="Phage_holin_3_6"/>
    <property type="match status" value="1"/>
</dbReference>
<evidence type="ECO:0000256" key="1">
    <source>
        <dbReference type="SAM" id="Phobius"/>
    </source>
</evidence>
<dbReference type="STRING" id="1576369.SAMN05421753_11263"/>
<name>A0A1I3KW96_9PLAN</name>
<dbReference type="Proteomes" id="UP000199518">
    <property type="component" value="Unassembled WGS sequence"/>
</dbReference>
<evidence type="ECO:0000313" key="2">
    <source>
        <dbReference type="EMBL" id="SFI76763.1"/>
    </source>
</evidence>